<dbReference type="Pfam" id="PF00089">
    <property type="entry name" value="Trypsin"/>
    <property type="match status" value="1"/>
</dbReference>
<dbReference type="GO" id="GO:0004252">
    <property type="term" value="F:serine-type endopeptidase activity"/>
    <property type="evidence" value="ECO:0007669"/>
    <property type="project" value="InterPro"/>
</dbReference>
<feature type="domain" description="Peptidase S1" evidence="3">
    <location>
        <begin position="48"/>
        <end position="116"/>
    </location>
</feature>
<proteinExistence type="predicted"/>
<dbReference type="GO" id="GO:0006508">
    <property type="term" value="P:proteolysis"/>
    <property type="evidence" value="ECO:0007669"/>
    <property type="project" value="InterPro"/>
</dbReference>
<sequence length="116" mass="11977">MPTQSSRITRRAVVVALLAATAATAAVFLIKQDARGASAAAAGVTDAIVGGEDAPNDKFPWMVSLQTADDESDDDPVGHFCGGTLIRPDTVLTAAHCFGDDTSTSALATNPLMIFR</sequence>
<reference evidence="4" key="1">
    <citation type="submission" date="2021-01" db="EMBL/GenBank/DDBJ databases">
        <authorList>
            <person name="Corre E."/>
            <person name="Pelletier E."/>
            <person name="Niang G."/>
            <person name="Scheremetjew M."/>
            <person name="Finn R."/>
            <person name="Kale V."/>
            <person name="Holt S."/>
            <person name="Cochrane G."/>
            <person name="Meng A."/>
            <person name="Brown T."/>
            <person name="Cohen L."/>
        </authorList>
    </citation>
    <scope>NUCLEOTIDE SEQUENCE</scope>
    <source>
        <strain evidence="4">CCMP1756</strain>
    </source>
</reference>
<keyword evidence="1" id="KW-0843">Virulence</keyword>
<dbReference type="SUPFAM" id="SSF50494">
    <property type="entry name" value="Trypsin-like serine proteases"/>
    <property type="match status" value="1"/>
</dbReference>
<reference evidence="5" key="2">
    <citation type="submission" date="2021-11" db="EMBL/GenBank/DDBJ databases">
        <authorList>
            <consortium name="Genoscope - CEA"/>
            <person name="William W."/>
        </authorList>
    </citation>
    <scope>NUCLEOTIDE SEQUENCE</scope>
</reference>
<dbReference type="InterPro" id="IPR006311">
    <property type="entry name" value="TAT_signal"/>
</dbReference>
<dbReference type="OrthoDB" id="10051896at2759"/>
<dbReference type="EMBL" id="HBIW01023541">
    <property type="protein sequence ID" value="CAE0704835.1"/>
    <property type="molecule type" value="Transcribed_RNA"/>
</dbReference>
<evidence type="ECO:0000313" key="6">
    <source>
        <dbReference type="Proteomes" id="UP000789595"/>
    </source>
</evidence>
<dbReference type="PROSITE" id="PS00134">
    <property type="entry name" value="TRYPSIN_HIS"/>
    <property type="match status" value="1"/>
</dbReference>
<evidence type="ECO:0000313" key="4">
    <source>
        <dbReference type="EMBL" id="CAE0704835.1"/>
    </source>
</evidence>
<dbReference type="PANTHER" id="PTHR24252">
    <property type="entry name" value="ACROSIN-RELATED"/>
    <property type="match status" value="1"/>
</dbReference>
<organism evidence="4">
    <name type="scientific">Pelagomonas calceolata</name>
    <dbReference type="NCBI Taxonomy" id="35677"/>
    <lineage>
        <taxon>Eukaryota</taxon>
        <taxon>Sar</taxon>
        <taxon>Stramenopiles</taxon>
        <taxon>Ochrophyta</taxon>
        <taxon>Pelagophyceae</taxon>
        <taxon>Pelagomonadales</taxon>
        <taxon>Pelagomonadaceae</taxon>
        <taxon>Pelagomonas</taxon>
    </lineage>
</organism>
<dbReference type="InterPro" id="IPR001254">
    <property type="entry name" value="Trypsin_dom"/>
</dbReference>
<evidence type="ECO:0000256" key="2">
    <source>
        <dbReference type="ARBA" id="ARBA00023157"/>
    </source>
</evidence>
<dbReference type="Proteomes" id="UP000789595">
    <property type="component" value="Unassembled WGS sequence"/>
</dbReference>
<protein>
    <recommendedName>
        <fullName evidence="3">Peptidase S1 domain-containing protein</fullName>
    </recommendedName>
</protein>
<keyword evidence="2" id="KW-1015">Disulfide bond</keyword>
<dbReference type="PROSITE" id="PS51318">
    <property type="entry name" value="TAT"/>
    <property type="match status" value="1"/>
</dbReference>
<dbReference type="PROSITE" id="PS50240">
    <property type="entry name" value="TRYPSIN_DOM"/>
    <property type="match status" value="1"/>
</dbReference>
<accession>A0A7S4A642</accession>
<dbReference type="AlphaFoldDB" id="A0A7S4A642"/>
<gene>
    <name evidence="4" type="ORF">PCAL00307_LOCUS20283</name>
    <name evidence="5" type="ORF">PECAL_1P32080</name>
</gene>
<dbReference type="InterPro" id="IPR043504">
    <property type="entry name" value="Peptidase_S1_PA_chymotrypsin"/>
</dbReference>
<evidence type="ECO:0000313" key="5">
    <source>
        <dbReference type="EMBL" id="CAH0366702.1"/>
    </source>
</evidence>
<dbReference type="Gene3D" id="2.40.10.10">
    <property type="entry name" value="Trypsin-like serine proteases"/>
    <property type="match status" value="1"/>
</dbReference>
<keyword evidence="6" id="KW-1185">Reference proteome</keyword>
<dbReference type="EMBL" id="CAKKNE010000001">
    <property type="protein sequence ID" value="CAH0366702.1"/>
    <property type="molecule type" value="Genomic_DNA"/>
</dbReference>
<dbReference type="InterPro" id="IPR018114">
    <property type="entry name" value="TRYPSIN_HIS"/>
</dbReference>
<evidence type="ECO:0000259" key="3">
    <source>
        <dbReference type="PROSITE" id="PS50240"/>
    </source>
</evidence>
<name>A0A7S4A642_9STRA</name>
<dbReference type="PANTHER" id="PTHR24252:SF7">
    <property type="entry name" value="HYALIN"/>
    <property type="match status" value="1"/>
</dbReference>
<evidence type="ECO:0000256" key="1">
    <source>
        <dbReference type="ARBA" id="ARBA00023026"/>
    </source>
</evidence>
<dbReference type="InterPro" id="IPR009003">
    <property type="entry name" value="Peptidase_S1_PA"/>
</dbReference>